<evidence type="ECO:0000256" key="3">
    <source>
        <dbReference type="SAM" id="Phobius"/>
    </source>
</evidence>
<evidence type="ECO:0000256" key="2">
    <source>
        <dbReference type="ARBA" id="ARBA00023157"/>
    </source>
</evidence>
<evidence type="ECO:0000313" key="5">
    <source>
        <dbReference type="Proteomes" id="UP000824890"/>
    </source>
</evidence>
<keyword evidence="5" id="KW-1185">Reference proteome</keyword>
<keyword evidence="3" id="KW-0472">Membrane</keyword>
<keyword evidence="3" id="KW-1133">Transmembrane helix</keyword>
<accession>A0ABQ7Y0G2</accession>
<comment type="similarity">
    <text evidence="1">Belongs to the Ole e I family.</text>
</comment>
<reference evidence="4 5" key="1">
    <citation type="submission" date="2021-05" db="EMBL/GenBank/DDBJ databases">
        <title>Genome Assembly of Synthetic Allotetraploid Brassica napus Reveals Homoeologous Exchanges between Subgenomes.</title>
        <authorList>
            <person name="Davis J.T."/>
        </authorList>
    </citation>
    <scope>NUCLEOTIDE SEQUENCE [LARGE SCALE GENOMIC DNA]</scope>
    <source>
        <strain evidence="5">cv. Da-Ae</strain>
        <tissue evidence="4">Seedling</tissue>
    </source>
</reference>
<keyword evidence="2" id="KW-1015">Disulfide bond</keyword>
<dbReference type="Proteomes" id="UP000824890">
    <property type="component" value="Unassembled WGS sequence"/>
</dbReference>
<name>A0ABQ7Y0G2_BRANA</name>
<sequence>GSTVDDYVCSPIPAISLHFTRRFSTVLKTHWLGSSTSISTLLFMEMARSYAPLLAVMCVLLLPLAAMAAGTPFHIEGCVYYDTCRFGFETIATKYITGAKVKIVCKDSVTLKSEVVGEAVTGRRGRYRVAVEGDRQDQQCLAVLVNSPISNCQFPDPGRNTATVILTRSNGIASTRHFANAMGFFRD</sequence>
<dbReference type="PANTHER" id="PTHR31614">
    <property type="entry name" value="PROTEIN DOWNSTREAM OF FLC-RELATED"/>
    <property type="match status" value="1"/>
</dbReference>
<keyword evidence="3" id="KW-0812">Transmembrane</keyword>
<dbReference type="PANTHER" id="PTHR31614:SF30">
    <property type="entry name" value="POLLEN OLE E 1 ALLERGEN AND EXTENSIN FAMILY PROTEIN"/>
    <property type="match status" value="1"/>
</dbReference>
<dbReference type="InterPro" id="IPR006041">
    <property type="entry name" value="Pollen_Ole_e1_allergen"/>
</dbReference>
<evidence type="ECO:0008006" key="6">
    <source>
        <dbReference type="Google" id="ProtNLM"/>
    </source>
</evidence>
<feature type="transmembrane region" description="Helical" evidence="3">
    <location>
        <begin position="53"/>
        <end position="75"/>
    </location>
</feature>
<protein>
    <recommendedName>
        <fullName evidence="6">Pollen Ole e 1 allergen and extensin family protein</fullName>
    </recommendedName>
</protein>
<evidence type="ECO:0000313" key="4">
    <source>
        <dbReference type="EMBL" id="KAH0861209.1"/>
    </source>
</evidence>
<feature type="non-terminal residue" evidence="4">
    <location>
        <position position="1"/>
    </location>
</feature>
<gene>
    <name evidence="4" type="ORF">HID58_089470</name>
</gene>
<evidence type="ECO:0000256" key="1">
    <source>
        <dbReference type="ARBA" id="ARBA00010049"/>
    </source>
</evidence>
<comment type="caution">
    <text evidence="4">The sequence shown here is derived from an EMBL/GenBank/DDBJ whole genome shotgun (WGS) entry which is preliminary data.</text>
</comment>
<dbReference type="Pfam" id="PF01190">
    <property type="entry name" value="Pollen_Ole_e_1"/>
    <property type="match status" value="1"/>
</dbReference>
<dbReference type="EMBL" id="JAGKQM010000019">
    <property type="protein sequence ID" value="KAH0861209.1"/>
    <property type="molecule type" value="Genomic_DNA"/>
</dbReference>
<organism evidence="4 5">
    <name type="scientific">Brassica napus</name>
    <name type="common">Rape</name>
    <dbReference type="NCBI Taxonomy" id="3708"/>
    <lineage>
        <taxon>Eukaryota</taxon>
        <taxon>Viridiplantae</taxon>
        <taxon>Streptophyta</taxon>
        <taxon>Embryophyta</taxon>
        <taxon>Tracheophyta</taxon>
        <taxon>Spermatophyta</taxon>
        <taxon>Magnoliopsida</taxon>
        <taxon>eudicotyledons</taxon>
        <taxon>Gunneridae</taxon>
        <taxon>Pentapetalae</taxon>
        <taxon>rosids</taxon>
        <taxon>malvids</taxon>
        <taxon>Brassicales</taxon>
        <taxon>Brassicaceae</taxon>
        <taxon>Brassiceae</taxon>
        <taxon>Brassica</taxon>
    </lineage>
</organism>
<proteinExistence type="inferred from homology"/>